<evidence type="ECO:0000313" key="2">
    <source>
        <dbReference type="Proteomes" id="UP001139336"/>
    </source>
</evidence>
<gene>
    <name evidence="1" type="ORF">L1O03_07295</name>
</gene>
<sequence>MAEACAPAQLRGTNWLDTADIIGGETGDTRVLPLLPERGIIADAVARTVSLLDGLHAERGPRSWRLSPRPQRLTWAARDLWERDLDGLEELWGSCGGTVTIPLLGPWSLVTRVELAGGHRALTDGGVLRDLPGMYAQAFADLARAAHRRFGARCAILLLEPELSALHAGTVPGTSDFDTIPAIPAPRLTRVLHELLEIVPSGESAPEITLSFGMQQVLWDVAEGCGAHRVDLALRTVWGSRDLDGLGSLLSQGTSLSLALDAAAGEEPQDSARRLARLWRTLGFDPSSLSGDVLLRGRDDAEVSSSAGLVPLLRSLSASAEILSRDAGNLLL</sequence>
<proteinExistence type="predicted"/>
<dbReference type="Proteomes" id="UP001139336">
    <property type="component" value="Unassembled WGS sequence"/>
</dbReference>
<dbReference type="EMBL" id="JAKGSI010000003">
    <property type="protein sequence ID" value="MCF4006983.1"/>
    <property type="molecule type" value="Genomic_DNA"/>
</dbReference>
<dbReference type="RefSeq" id="WP_236118963.1">
    <property type="nucleotide sequence ID" value="NZ_JAKGSI010000003.1"/>
</dbReference>
<name>A0A9X1QSH1_9CORY</name>
<comment type="caution">
    <text evidence="1">The sequence shown here is derived from an EMBL/GenBank/DDBJ whole genome shotgun (WGS) entry which is preliminary data.</text>
</comment>
<accession>A0A9X1QSH1</accession>
<keyword evidence="2" id="KW-1185">Reference proteome</keyword>
<reference evidence="1" key="1">
    <citation type="submission" date="2022-01" db="EMBL/GenBank/DDBJ databases">
        <title>Corynebacterium sp. nov isolated from isolated from the feces of the greater white-fronted geese (Anser albifrons) at Poyang Lake, PR China.</title>
        <authorList>
            <person name="Liu Q."/>
        </authorList>
    </citation>
    <scope>NUCLEOTIDE SEQUENCE</scope>
    <source>
        <strain evidence="1">JCM 32435</strain>
    </source>
</reference>
<organism evidence="1 2">
    <name type="scientific">Corynebacterium uropygiale</name>
    <dbReference type="NCBI Taxonomy" id="1775911"/>
    <lineage>
        <taxon>Bacteria</taxon>
        <taxon>Bacillati</taxon>
        <taxon>Actinomycetota</taxon>
        <taxon>Actinomycetes</taxon>
        <taxon>Mycobacteriales</taxon>
        <taxon>Corynebacteriaceae</taxon>
        <taxon>Corynebacterium</taxon>
    </lineage>
</organism>
<evidence type="ECO:0000313" key="1">
    <source>
        <dbReference type="EMBL" id="MCF4006983.1"/>
    </source>
</evidence>
<evidence type="ECO:0008006" key="3">
    <source>
        <dbReference type="Google" id="ProtNLM"/>
    </source>
</evidence>
<dbReference type="AlphaFoldDB" id="A0A9X1QSH1"/>
<protein>
    <recommendedName>
        <fullName evidence="3">Methionine synthase</fullName>
    </recommendedName>
</protein>